<evidence type="ECO:0000313" key="3">
    <source>
        <dbReference type="Proteomes" id="UP000292547"/>
    </source>
</evidence>
<dbReference type="AlphaFoldDB" id="A0A4V0ZZE4"/>
<evidence type="ECO:0000313" key="2">
    <source>
        <dbReference type="EMBL" id="QBJ90796.1"/>
    </source>
</evidence>
<dbReference type="OrthoDB" id="4261404at2"/>
<evidence type="ECO:0000256" key="1">
    <source>
        <dbReference type="SAM" id="MobiDB-lite"/>
    </source>
</evidence>
<feature type="region of interest" description="Disordered" evidence="1">
    <location>
        <begin position="1"/>
        <end position="59"/>
    </location>
</feature>
<proteinExistence type="predicted"/>
<accession>A0A4V0ZZE4</accession>
<organism evidence="2 3">
    <name type="scientific">Streptomyces seoulensis</name>
    <dbReference type="NCBI Taxonomy" id="73044"/>
    <lineage>
        <taxon>Bacteria</taxon>
        <taxon>Bacillati</taxon>
        <taxon>Actinomycetota</taxon>
        <taxon>Actinomycetes</taxon>
        <taxon>Kitasatosporales</taxon>
        <taxon>Streptomycetaceae</taxon>
        <taxon>Streptomyces</taxon>
    </lineage>
</organism>
<reference evidence="2 3" key="1">
    <citation type="submission" date="2018-08" db="EMBL/GenBank/DDBJ databases">
        <title>The complete genome sequence of Streptomyces seoulensis, a pioneer strain for nickel superoxide dismutase discovery.</title>
        <authorList>
            <person name="Shin J."/>
            <person name="Lee J.-S."/>
            <person name="Lee E.-J."/>
            <person name="Youn H.-D."/>
        </authorList>
    </citation>
    <scope>NUCLEOTIDE SEQUENCE [LARGE SCALE GENOMIC DNA]</scope>
    <source>
        <strain evidence="2 3">KCTC 9819</strain>
    </source>
</reference>
<dbReference type="EMBL" id="CP032229">
    <property type="protein sequence ID" value="QBJ90796.1"/>
    <property type="molecule type" value="Genomic_DNA"/>
</dbReference>
<feature type="compositionally biased region" description="Basic and acidic residues" evidence="1">
    <location>
        <begin position="29"/>
        <end position="41"/>
    </location>
</feature>
<dbReference type="KEGG" id="sseo:D0Z67_11100"/>
<protein>
    <submittedName>
        <fullName evidence="2">Uncharacterized protein</fullName>
    </submittedName>
</protein>
<gene>
    <name evidence="2" type="ORF">D0Z67_11100</name>
</gene>
<keyword evidence="3" id="KW-1185">Reference proteome</keyword>
<name>A0A4V0ZZE4_STRSO</name>
<sequence>MTGMEISPMGEEEVEVTESEVPGLTGTWCERETLRLGRERSGNGVLRGHRRQGPQDRST</sequence>
<dbReference type="Proteomes" id="UP000292547">
    <property type="component" value="Chromosome"/>
</dbReference>